<name>A0A0F9TIX8_9ZZZZ</name>
<proteinExistence type="predicted"/>
<sequence>MEWSHTSENVITIRMETTGQGWRQPFLKLADVHFDSPFCDRRLLRALLDEALEQNAPVSIYGDWHDAMQSRNDPRRTLAELRKEYAGVVAYGDALVEDSVEFLRPYAPILMHISDGNHDVKMRKYLETDLLERVCNTLGVPHMGYAGFERYMFKKNTGGHKSSKLLFFHHGKEGGVVSKGTQRSARWQEWAVADIYVGGHVHNEWRINRPRVTVAPSGKEVVDETLHISLPTLKNEWKLKGGYSIERAMAPAAIGGAWLVFEHHPRCRNNIHVDALRAR</sequence>
<gene>
    <name evidence="2" type="ORF">LCGC14_0387200</name>
</gene>
<protein>
    <recommendedName>
        <fullName evidence="1">Calcineurin-like phosphoesterase domain-containing protein</fullName>
    </recommendedName>
</protein>
<dbReference type="SUPFAM" id="SSF56300">
    <property type="entry name" value="Metallo-dependent phosphatases"/>
    <property type="match status" value="1"/>
</dbReference>
<evidence type="ECO:0000313" key="2">
    <source>
        <dbReference type="EMBL" id="KKN74827.1"/>
    </source>
</evidence>
<dbReference type="Pfam" id="PF00149">
    <property type="entry name" value="Metallophos"/>
    <property type="match status" value="1"/>
</dbReference>
<dbReference type="GO" id="GO:0016787">
    <property type="term" value="F:hydrolase activity"/>
    <property type="evidence" value="ECO:0007669"/>
    <property type="project" value="InterPro"/>
</dbReference>
<comment type="caution">
    <text evidence="2">The sequence shown here is derived from an EMBL/GenBank/DDBJ whole genome shotgun (WGS) entry which is preliminary data.</text>
</comment>
<reference evidence="2" key="1">
    <citation type="journal article" date="2015" name="Nature">
        <title>Complex archaea that bridge the gap between prokaryotes and eukaryotes.</title>
        <authorList>
            <person name="Spang A."/>
            <person name="Saw J.H."/>
            <person name="Jorgensen S.L."/>
            <person name="Zaremba-Niedzwiedzka K."/>
            <person name="Martijn J."/>
            <person name="Lind A.E."/>
            <person name="van Eijk R."/>
            <person name="Schleper C."/>
            <person name="Guy L."/>
            <person name="Ettema T.J."/>
        </authorList>
    </citation>
    <scope>NUCLEOTIDE SEQUENCE</scope>
</reference>
<dbReference type="InterPro" id="IPR029052">
    <property type="entry name" value="Metallo-depent_PP-like"/>
</dbReference>
<evidence type="ECO:0000259" key="1">
    <source>
        <dbReference type="Pfam" id="PF00149"/>
    </source>
</evidence>
<feature type="domain" description="Calcineurin-like phosphoesterase" evidence="1">
    <location>
        <begin position="58"/>
        <end position="203"/>
    </location>
</feature>
<dbReference type="EMBL" id="LAZR01000320">
    <property type="protein sequence ID" value="KKN74827.1"/>
    <property type="molecule type" value="Genomic_DNA"/>
</dbReference>
<dbReference type="InterPro" id="IPR004843">
    <property type="entry name" value="Calcineurin-like_PHP"/>
</dbReference>
<dbReference type="AlphaFoldDB" id="A0A0F9TIX8"/>
<accession>A0A0F9TIX8</accession>
<organism evidence="2">
    <name type="scientific">marine sediment metagenome</name>
    <dbReference type="NCBI Taxonomy" id="412755"/>
    <lineage>
        <taxon>unclassified sequences</taxon>
        <taxon>metagenomes</taxon>
        <taxon>ecological metagenomes</taxon>
    </lineage>
</organism>